<evidence type="ECO:0000256" key="1">
    <source>
        <dbReference type="SAM" id="MobiDB-lite"/>
    </source>
</evidence>
<dbReference type="EMBL" id="BGZK01001513">
    <property type="protein sequence ID" value="GBP81480.1"/>
    <property type="molecule type" value="Genomic_DNA"/>
</dbReference>
<feature type="region of interest" description="Disordered" evidence="1">
    <location>
        <begin position="9"/>
        <end position="40"/>
    </location>
</feature>
<dbReference type="Proteomes" id="UP000299102">
    <property type="component" value="Unassembled WGS sequence"/>
</dbReference>
<feature type="compositionally biased region" description="Basic and acidic residues" evidence="1">
    <location>
        <begin position="12"/>
        <end position="27"/>
    </location>
</feature>
<accession>A0A4C1Z1R9</accession>
<keyword evidence="3" id="KW-1185">Reference proteome</keyword>
<comment type="caution">
    <text evidence="2">The sequence shown here is derived from an EMBL/GenBank/DDBJ whole genome shotgun (WGS) entry which is preliminary data.</text>
</comment>
<proteinExistence type="predicted"/>
<protein>
    <submittedName>
        <fullName evidence="2">Uncharacterized protein</fullName>
    </submittedName>
</protein>
<dbReference type="AlphaFoldDB" id="A0A4C1Z1R9"/>
<reference evidence="2 3" key="1">
    <citation type="journal article" date="2019" name="Commun. Biol.">
        <title>The bagworm genome reveals a unique fibroin gene that provides high tensile strength.</title>
        <authorList>
            <person name="Kono N."/>
            <person name="Nakamura H."/>
            <person name="Ohtoshi R."/>
            <person name="Tomita M."/>
            <person name="Numata K."/>
            <person name="Arakawa K."/>
        </authorList>
    </citation>
    <scope>NUCLEOTIDE SEQUENCE [LARGE SCALE GENOMIC DNA]</scope>
</reference>
<evidence type="ECO:0000313" key="3">
    <source>
        <dbReference type="Proteomes" id="UP000299102"/>
    </source>
</evidence>
<sequence>MLTVICKQTTQHFKEQTSRRAARERWSPRPTQTHNHKGVAGALPASKEGIGYLMESSMGQRENPTVDLTGHNFIKETRATRAPLGRRRVREYLRTDCNLIVSTSALSIIRQTVKQPRTDFAIIDRLRRPIRVRYRMIVNEPLWLVQSHVRAYVACVCVCVRSVLSAGTPLTVVNRETEMGKSVHDIVPAGRRECCTQRGPSSIAFGRFP</sequence>
<gene>
    <name evidence="2" type="ORF">EVAR_86161_1</name>
</gene>
<name>A0A4C1Z1R9_EUMVA</name>
<organism evidence="2 3">
    <name type="scientific">Eumeta variegata</name>
    <name type="common">Bagworm moth</name>
    <name type="synonym">Eumeta japonica</name>
    <dbReference type="NCBI Taxonomy" id="151549"/>
    <lineage>
        <taxon>Eukaryota</taxon>
        <taxon>Metazoa</taxon>
        <taxon>Ecdysozoa</taxon>
        <taxon>Arthropoda</taxon>
        <taxon>Hexapoda</taxon>
        <taxon>Insecta</taxon>
        <taxon>Pterygota</taxon>
        <taxon>Neoptera</taxon>
        <taxon>Endopterygota</taxon>
        <taxon>Lepidoptera</taxon>
        <taxon>Glossata</taxon>
        <taxon>Ditrysia</taxon>
        <taxon>Tineoidea</taxon>
        <taxon>Psychidae</taxon>
        <taxon>Oiketicinae</taxon>
        <taxon>Eumeta</taxon>
    </lineage>
</organism>
<evidence type="ECO:0000313" key="2">
    <source>
        <dbReference type="EMBL" id="GBP81480.1"/>
    </source>
</evidence>